<organism evidence="1 2">
    <name type="scientific">Phocaeicola vulgatus str. 3775 SL</name>
    <name type="common">B</name>
    <name type="synonym">iv</name>
    <dbReference type="NCBI Taxonomy" id="1339350"/>
    <lineage>
        <taxon>Bacteria</taxon>
        <taxon>Pseudomonadati</taxon>
        <taxon>Bacteroidota</taxon>
        <taxon>Bacteroidia</taxon>
        <taxon>Bacteroidales</taxon>
        <taxon>Bacteroidaceae</taxon>
        <taxon>Phocaeicola</taxon>
    </lineage>
</organism>
<accession>A0A078R8C0</accession>
<dbReference type="Proteomes" id="UP000028134">
    <property type="component" value="Unassembled WGS sequence"/>
</dbReference>
<protein>
    <submittedName>
        <fullName evidence="1">Uncharacterized protein</fullName>
    </submittedName>
</protein>
<comment type="caution">
    <text evidence="1">The sequence shown here is derived from an EMBL/GenBank/DDBJ whole genome shotgun (WGS) entry which is preliminary data.</text>
</comment>
<dbReference type="PATRIC" id="fig|1339350.3.peg.1688"/>
<dbReference type="AlphaFoldDB" id="A0A078R8C0"/>
<evidence type="ECO:0000313" key="1">
    <source>
        <dbReference type="EMBL" id="KDS31764.1"/>
    </source>
</evidence>
<gene>
    <name evidence="1" type="ORF">M097_1749</name>
</gene>
<dbReference type="RefSeq" id="WP_117736984.1">
    <property type="nucleotide sequence ID" value="NZ_JNHI01000007.1"/>
</dbReference>
<sequence>MKIEKKYFIRFFNKYENLQYDIVCCGFSYDLKDSKQARRVMCKEDRHPDAPLRKLKTTNKRNR</sequence>
<reference evidence="1 2" key="1">
    <citation type="submission" date="2014-04" db="EMBL/GenBank/DDBJ databases">
        <authorList>
            <person name="Sears C."/>
            <person name="Carroll K."/>
            <person name="Sack B.R."/>
            <person name="Qadri F."/>
            <person name="Myers L.L."/>
            <person name="Chung G.-T."/>
            <person name="Escheverria P."/>
            <person name="Fraser C.M."/>
            <person name="Sadzewicz L."/>
            <person name="Shefchek K.A."/>
            <person name="Tallon L."/>
            <person name="Das S.P."/>
            <person name="Daugherty S."/>
            <person name="Mongodin E.F."/>
        </authorList>
    </citation>
    <scope>NUCLEOTIDE SEQUENCE [LARGE SCALE GENOMIC DNA]</scope>
    <source>
        <strain evidence="2">3775 SL(B) 10 (iv)</strain>
    </source>
</reference>
<evidence type="ECO:0000313" key="2">
    <source>
        <dbReference type="Proteomes" id="UP000028134"/>
    </source>
</evidence>
<proteinExistence type="predicted"/>
<name>A0A078R8C0_PHOVU</name>
<dbReference type="EMBL" id="JNHI01000007">
    <property type="protein sequence ID" value="KDS31764.1"/>
    <property type="molecule type" value="Genomic_DNA"/>
</dbReference>